<accession>A0AAV5UEI0</accession>
<keyword evidence="2" id="KW-1185">Reference proteome</keyword>
<evidence type="ECO:0000313" key="2">
    <source>
        <dbReference type="Proteomes" id="UP001432027"/>
    </source>
</evidence>
<sequence length="65" mass="7439">CQTEEYEWILETIGKTTQNDLALFNSNLLEFCGHSVREQVNIAEGERSLGIRICQCHRPSILFAI</sequence>
<dbReference type="Proteomes" id="UP001432027">
    <property type="component" value="Unassembled WGS sequence"/>
</dbReference>
<name>A0AAV5UEI0_9BILA</name>
<gene>
    <name evidence="1" type="ORF">PENTCL1PPCAC_27555</name>
</gene>
<evidence type="ECO:0000313" key="1">
    <source>
        <dbReference type="EMBL" id="GMT05381.1"/>
    </source>
</evidence>
<dbReference type="EMBL" id="BTSX01000006">
    <property type="protein sequence ID" value="GMT05381.1"/>
    <property type="molecule type" value="Genomic_DNA"/>
</dbReference>
<proteinExistence type="predicted"/>
<organism evidence="1 2">
    <name type="scientific">Pristionchus entomophagus</name>
    <dbReference type="NCBI Taxonomy" id="358040"/>
    <lineage>
        <taxon>Eukaryota</taxon>
        <taxon>Metazoa</taxon>
        <taxon>Ecdysozoa</taxon>
        <taxon>Nematoda</taxon>
        <taxon>Chromadorea</taxon>
        <taxon>Rhabditida</taxon>
        <taxon>Rhabditina</taxon>
        <taxon>Diplogasteromorpha</taxon>
        <taxon>Diplogasteroidea</taxon>
        <taxon>Neodiplogasteridae</taxon>
        <taxon>Pristionchus</taxon>
    </lineage>
</organism>
<feature type="non-terminal residue" evidence="1">
    <location>
        <position position="65"/>
    </location>
</feature>
<feature type="non-terminal residue" evidence="1">
    <location>
        <position position="1"/>
    </location>
</feature>
<protein>
    <submittedName>
        <fullName evidence="1">Uncharacterized protein</fullName>
    </submittedName>
</protein>
<reference evidence="1" key="1">
    <citation type="submission" date="2023-10" db="EMBL/GenBank/DDBJ databases">
        <title>Genome assembly of Pristionchus species.</title>
        <authorList>
            <person name="Yoshida K."/>
            <person name="Sommer R.J."/>
        </authorList>
    </citation>
    <scope>NUCLEOTIDE SEQUENCE</scope>
    <source>
        <strain evidence="1">RS0144</strain>
    </source>
</reference>
<dbReference type="AlphaFoldDB" id="A0AAV5UEI0"/>
<comment type="caution">
    <text evidence="1">The sequence shown here is derived from an EMBL/GenBank/DDBJ whole genome shotgun (WGS) entry which is preliminary data.</text>
</comment>